<evidence type="ECO:0000256" key="3">
    <source>
        <dbReference type="ARBA" id="ARBA00007185"/>
    </source>
</evidence>
<feature type="domain" description="Aconitase/3-isopropylmalate dehydratase large subunit alpha/beta/alpha" evidence="12">
    <location>
        <begin position="7"/>
        <end position="96"/>
    </location>
</feature>
<keyword evidence="5" id="KW-0816">Tricarboxylic acid cycle</keyword>
<evidence type="ECO:0000256" key="5">
    <source>
        <dbReference type="ARBA" id="ARBA00022532"/>
    </source>
</evidence>
<protein>
    <recommendedName>
        <fullName evidence="4">aconitate hydratase</fullName>
        <ecNumber evidence="4">4.2.1.3</ecNumber>
    </recommendedName>
    <alternativeName>
        <fullName evidence="11">Iron-responsive protein-like</fullName>
    </alternativeName>
    <alternativeName>
        <fullName evidence="10">RNA-binding protein</fullName>
    </alternativeName>
</protein>
<dbReference type="EMBL" id="JXIG01000411">
    <property type="protein sequence ID" value="KIU01387.1"/>
    <property type="molecule type" value="Genomic_DNA"/>
</dbReference>
<evidence type="ECO:0000256" key="11">
    <source>
        <dbReference type="ARBA" id="ARBA00031977"/>
    </source>
</evidence>
<keyword evidence="8" id="KW-0411">Iron-sulfur</keyword>
<dbReference type="Gene3D" id="3.30.499.10">
    <property type="entry name" value="Aconitase, domain 3"/>
    <property type="match status" value="1"/>
</dbReference>
<sequence>YKKDHAARVPVAGKDHDIGDGDVVIAAITSCTNTSNPSVLIAAGLVARKAREKGLTRKPWVKTSLAPGSQVVTDYLNKTGLSADLDAIGINLVGYGYENVWELGDVVNFDDPKVGWIASPA</sequence>
<dbReference type="GO" id="GO:0046872">
    <property type="term" value="F:metal ion binding"/>
    <property type="evidence" value="ECO:0007669"/>
    <property type="project" value="UniProtKB-KW"/>
</dbReference>
<dbReference type="GO" id="GO:0051536">
    <property type="term" value="F:iron-sulfur cluster binding"/>
    <property type="evidence" value="ECO:0007669"/>
    <property type="project" value="UniProtKB-KW"/>
</dbReference>
<dbReference type="PROSITE" id="PS00450">
    <property type="entry name" value="ACONITASE_1"/>
    <property type="match status" value="1"/>
</dbReference>
<evidence type="ECO:0000313" key="14">
    <source>
        <dbReference type="Proteomes" id="UP000032274"/>
    </source>
</evidence>
<organism evidence="13 14">
    <name type="scientific">Staphylococcus aureus</name>
    <dbReference type="NCBI Taxonomy" id="1280"/>
    <lineage>
        <taxon>Bacteria</taxon>
        <taxon>Bacillati</taxon>
        <taxon>Bacillota</taxon>
        <taxon>Bacilli</taxon>
        <taxon>Bacillales</taxon>
        <taxon>Staphylococcaceae</taxon>
        <taxon>Staphylococcus</taxon>
    </lineage>
</organism>
<feature type="non-terminal residue" evidence="13">
    <location>
        <position position="1"/>
    </location>
</feature>
<dbReference type="InterPro" id="IPR015931">
    <property type="entry name" value="Acnase/IPM_dHydase_lsu_aba_1/3"/>
</dbReference>
<evidence type="ECO:0000256" key="8">
    <source>
        <dbReference type="ARBA" id="ARBA00023014"/>
    </source>
</evidence>
<comment type="cofactor">
    <cofactor evidence="1">
        <name>[4Fe-4S] cluster</name>
        <dbReference type="ChEBI" id="CHEBI:49883"/>
    </cofactor>
</comment>
<dbReference type="Pfam" id="PF00330">
    <property type="entry name" value="Aconitase"/>
    <property type="match status" value="1"/>
</dbReference>
<dbReference type="InterPro" id="IPR001030">
    <property type="entry name" value="Acoase/IPM_deHydtase_lsu_aba"/>
</dbReference>
<dbReference type="InterPro" id="IPR036008">
    <property type="entry name" value="Aconitase_4Fe-4S_dom"/>
</dbReference>
<evidence type="ECO:0000256" key="9">
    <source>
        <dbReference type="ARBA" id="ARBA00023501"/>
    </source>
</evidence>
<comment type="catalytic activity">
    <reaction evidence="9">
        <text>citrate = D-threo-isocitrate</text>
        <dbReference type="Rhea" id="RHEA:10336"/>
        <dbReference type="ChEBI" id="CHEBI:15562"/>
        <dbReference type="ChEBI" id="CHEBI:16947"/>
        <dbReference type="EC" id="4.2.1.3"/>
    </reaction>
</comment>
<dbReference type="InterPro" id="IPR018136">
    <property type="entry name" value="Aconitase_4Fe-4S_BS"/>
</dbReference>
<dbReference type="PANTHER" id="PTHR11670">
    <property type="entry name" value="ACONITASE/IRON-RESPONSIVE ELEMENT FAMILY MEMBER"/>
    <property type="match status" value="1"/>
</dbReference>
<dbReference type="Proteomes" id="UP000032274">
    <property type="component" value="Unassembled WGS sequence"/>
</dbReference>
<dbReference type="InterPro" id="IPR006249">
    <property type="entry name" value="Aconitase/IRP2"/>
</dbReference>
<evidence type="ECO:0000256" key="7">
    <source>
        <dbReference type="ARBA" id="ARBA00023004"/>
    </source>
</evidence>
<gene>
    <name evidence="13" type="ORF">QU38_01895</name>
</gene>
<dbReference type="GO" id="GO:0003994">
    <property type="term" value="F:aconitate hydratase activity"/>
    <property type="evidence" value="ECO:0007669"/>
    <property type="project" value="UniProtKB-EC"/>
</dbReference>
<comment type="similarity">
    <text evidence="3">Belongs to the aconitase/IPM isomerase family.</text>
</comment>
<accession>A0AA40JQ70</accession>
<keyword evidence="7" id="KW-0408">Iron</keyword>
<evidence type="ECO:0000256" key="2">
    <source>
        <dbReference type="ARBA" id="ARBA00004717"/>
    </source>
</evidence>
<evidence type="ECO:0000313" key="13">
    <source>
        <dbReference type="EMBL" id="KIU01387.1"/>
    </source>
</evidence>
<evidence type="ECO:0000256" key="1">
    <source>
        <dbReference type="ARBA" id="ARBA00001966"/>
    </source>
</evidence>
<reference evidence="13 14" key="1">
    <citation type="submission" date="2015-01" db="EMBL/GenBank/DDBJ databases">
        <title>Characterization of Swiss Staphylococcus aureus strains involved in food poisoning.</title>
        <authorList>
            <person name="Crovadore J."/>
            <person name="Chablais R."/>
            <person name="Tonacini J."/>
            <person name="Schnyder B."/>
            <person name="Lefort F."/>
        </authorList>
    </citation>
    <scope>NUCLEOTIDE SEQUENCE [LARGE SCALE GENOMIC DNA]</scope>
    <source>
        <strain evidence="13 14">SA-120</strain>
    </source>
</reference>
<evidence type="ECO:0000256" key="6">
    <source>
        <dbReference type="ARBA" id="ARBA00022723"/>
    </source>
</evidence>
<name>A0AA40JQ70_STAAU</name>
<evidence type="ECO:0000256" key="10">
    <source>
        <dbReference type="ARBA" id="ARBA00031081"/>
    </source>
</evidence>
<dbReference type="AlphaFoldDB" id="A0AA40JQ70"/>
<evidence type="ECO:0000256" key="4">
    <source>
        <dbReference type="ARBA" id="ARBA00012926"/>
    </source>
</evidence>
<comment type="caution">
    <text evidence="13">The sequence shown here is derived from an EMBL/GenBank/DDBJ whole genome shotgun (WGS) entry which is preliminary data.</text>
</comment>
<comment type="pathway">
    <text evidence="2">Carbohydrate metabolism; tricarboxylic acid cycle; isocitrate from oxaloacetate: step 2/2.</text>
</comment>
<dbReference type="SUPFAM" id="SSF53732">
    <property type="entry name" value="Aconitase iron-sulfur domain"/>
    <property type="match status" value="1"/>
</dbReference>
<dbReference type="GO" id="GO:0006099">
    <property type="term" value="P:tricarboxylic acid cycle"/>
    <property type="evidence" value="ECO:0007669"/>
    <property type="project" value="UniProtKB-KW"/>
</dbReference>
<proteinExistence type="inferred from homology"/>
<keyword evidence="6" id="KW-0479">Metal-binding</keyword>
<dbReference type="EC" id="4.2.1.3" evidence="4"/>
<evidence type="ECO:0000259" key="12">
    <source>
        <dbReference type="Pfam" id="PF00330"/>
    </source>
</evidence>